<evidence type="ECO:0000313" key="4">
    <source>
        <dbReference type="Proteomes" id="UP000654913"/>
    </source>
</evidence>
<protein>
    <submittedName>
        <fullName evidence="3">Uncharacterized protein</fullName>
    </submittedName>
</protein>
<dbReference type="EMBL" id="AP024444">
    <property type="protein sequence ID" value="BCS19830.1"/>
    <property type="molecule type" value="Genomic_DNA"/>
</dbReference>
<dbReference type="GO" id="GO:0005829">
    <property type="term" value="C:cytosol"/>
    <property type="evidence" value="ECO:0007669"/>
    <property type="project" value="TreeGrafter"/>
</dbReference>
<dbReference type="Proteomes" id="UP000654913">
    <property type="component" value="Chromosome 2"/>
</dbReference>
<organism evidence="3 4">
    <name type="scientific">Aspergillus puulaauensis</name>
    <dbReference type="NCBI Taxonomy" id="1220207"/>
    <lineage>
        <taxon>Eukaryota</taxon>
        <taxon>Fungi</taxon>
        <taxon>Dikarya</taxon>
        <taxon>Ascomycota</taxon>
        <taxon>Pezizomycotina</taxon>
        <taxon>Eurotiomycetes</taxon>
        <taxon>Eurotiomycetidae</taxon>
        <taxon>Eurotiales</taxon>
        <taxon>Aspergillaceae</taxon>
        <taxon>Aspergillus</taxon>
    </lineage>
</organism>
<dbReference type="PANTHER" id="PTHR32226:SF2">
    <property type="entry name" value="TELO2-INTERACTING PROTEIN 2"/>
    <property type="match status" value="1"/>
</dbReference>
<proteinExistence type="inferred from homology"/>
<evidence type="ECO:0000256" key="1">
    <source>
        <dbReference type="ARBA" id="ARBA00034736"/>
    </source>
</evidence>
<dbReference type="KEGG" id="apuu:APUU_20262S"/>
<dbReference type="AlphaFoldDB" id="A0A7R7XEJ9"/>
<dbReference type="SUPFAM" id="SSF48371">
    <property type="entry name" value="ARM repeat"/>
    <property type="match status" value="1"/>
</dbReference>
<dbReference type="GeneID" id="64969835"/>
<dbReference type="RefSeq" id="XP_041552024.1">
    <property type="nucleotide sequence ID" value="XM_041698883.1"/>
</dbReference>
<dbReference type="GO" id="GO:0005634">
    <property type="term" value="C:nucleus"/>
    <property type="evidence" value="ECO:0007669"/>
    <property type="project" value="TreeGrafter"/>
</dbReference>
<dbReference type="OrthoDB" id="6417021at2759"/>
<sequence length="598" mass="66707">MEELRNAARGALQQPTPALIPESILSNITVPAAVDQLWQEISTRDNSDHAKILEDLLVAQGFLSGKTRESVSDADRAAINRLYGWASRIALPAPVFAETPEEPSPEAQEESRQRSTLAISVISSLAKLLPIEDAEPLYDVIIALTSFTSEQDEWTTHETYTTSTTLLNDFVERSEGSHFWATAESLLKTRIRPLFAKTKNPAITESGRKNFHPIPLPRFDMSILDPETKPWKTYDVYITTVYSWIVNQYKSTDRERFEAHFSLLVPPILTMIDDDSLPFKRHGCILLSQFLIPIQESKSDILRRTNLSSVFEDAIRPCFHSLPTITPEVDSIKLLAAAYPALRSLLQTSYRPALTQASQYSSIKHTKDKEAFISATTKTLRDHLIPSFHHISSADITSTSTFASFPHPRLSTLLLNEIAITCADLGVHTTKYLQDIIPLVYSTLSNMFGTTHPPLLISAVSVLRALILNAYPRIWRWRGEILGAICSCWVNVLDDEEESKTTGTKAPKDKASAPSSGDESKTAELTRLKKELQGSIYLLRYALENPAHVDNDEGQRGAKENIGREIQMLVDADESLKECLLADVYPDDGNYFGVGSGF</sequence>
<feature type="region of interest" description="Disordered" evidence="2">
    <location>
        <begin position="499"/>
        <end position="523"/>
    </location>
</feature>
<gene>
    <name evidence="3" type="ORF">APUU_20262S</name>
</gene>
<accession>A0A7R7XEJ9</accession>
<evidence type="ECO:0000313" key="3">
    <source>
        <dbReference type="EMBL" id="BCS19830.1"/>
    </source>
</evidence>
<dbReference type="PANTHER" id="PTHR32226">
    <property type="entry name" value="TELO2-INTERACTING PROTEIN 2"/>
    <property type="match status" value="1"/>
</dbReference>
<name>A0A7R7XEJ9_9EURO</name>
<dbReference type="InterPro" id="IPR018870">
    <property type="entry name" value="Tti2"/>
</dbReference>
<dbReference type="InterPro" id="IPR016024">
    <property type="entry name" value="ARM-type_fold"/>
</dbReference>
<reference evidence="3" key="2">
    <citation type="submission" date="2021-02" db="EMBL/GenBank/DDBJ databases">
        <title>Aspergillus puulaauensis MK2 genome sequence.</title>
        <authorList>
            <person name="Futagami T."/>
            <person name="Mori K."/>
            <person name="Kadooka C."/>
            <person name="Tanaka T."/>
        </authorList>
    </citation>
    <scope>NUCLEOTIDE SEQUENCE</scope>
    <source>
        <strain evidence="3">MK2</strain>
    </source>
</reference>
<comment type="similarity">
    <text evidence="1">Belongs to the TTI2 family.</text>
</comment>
<keyword evidence="4" id="KW-1185">Reference proteome</keyword>
<evidence type="ECO:0000256" key="2">
    <source>
        <dbReference type="SAM" id="MobiDB-lite"/>
    </source>
</evidence>
<dbReference type="GO" id="GO:0110078">
    <property type="term" value="C:TTT Hsp90 cochaperone complex"/>
    <property type="evidence" value="ECO:0007669"/>
    <property type="project" value="InterPro"/>
</dbReference>
<reference evidence="3" key="1">
    <citation type="submission" date="2021-01" db="EMBL/GenBank/DDBJ databases">
        <authorList>
            <consortium name="Aspergillus puulaauensis MK2 genome sequencing consortium"/>
            <person name="Kazuki M."/>
            <person name="Futagami T."/>
        </authorList>
    </citation>
    <scope>NUCLEOTIDE SEQUENCE</scope>
    <source>
        <strain evidence="3">MK2</strain>
    </source>
</reference>
<dbReference type="Pfam" id="PF10521">
    <property type="entry name" value="Tti2"/>
    <property type="match status" value="1"/>
</dbReference>